<proteinExistence type="predicted"/>
<dbReference type="PROSITE" id="PS00108">
    <property type="entry name" value="PROTEIN_KINASE_ST"/>
    <property type="match status" value="1"/>
</dbReference>
<dbReference type="RefSeq" id="XP_056477761.1">
    <property type="nucleotide sequence ID" value="XM_056614789.1"/>
</dbReference>
<evidence type="ECO:0000256" key="4">
    <source>
        <dbReference type="ARBA" id="ARBA00019599"/>
    </source>
</evidence>
<gene>
    <name evidence="16" type="ORF">N7532_002295</name>
</gene>
<evidence type="ECO:0000256" key="10">
    <source>
        <dbReference type="ARBA" id="ARBA00023006"/>
    </source>
</evidence>
<evidence type="ECO:0000259" key="15">
    <source>
        <dbReference type="PROSITE" id="PS50011"/>
    </source>
</evidence>
<evidence type="ECO:0000256" key="6">
    <source>
        <dbReference type="ARBA" id="ARBA00022679"/>
    </source>
</evidence>
<keyword evidence="6" id="KW-0808">Transferase</keyword>
<feature type="compositionally biased region" description="Pro residues" evidence="14">
    <location>
        <begin position="354"/>
        <end position="363"/>
    </location>
</feature>
<feature type="compositionally biased region" description="Polar residues" evidence="14">
    <location>
        <begin position="372"/>
        <end position="391"/>
    </location>
</feature>
<dbReference type="Gene3D" id="1.10.510.10">
    <property type="entry name" value="Transferase(Phosphotransferase) domain 1"/>
    <property type="match status" value="1"/>
</dbReference>
<evidence type="ECO:0000256" key="2">
    <source>
        <dbReference type="ARBA" id="ARBA00012513"/>
    </source>
</evidence>
<dbReference type="InterPro" id="IPR011990">
    <property type="entry name" value="TPR-like_helical_dom_sf"/>
</dbReference>
<keyword evidence="8" id="KW-0418">Kinase</keyword>
<comment type="caution">
    <text evidence="16">The sequence shown here is derived from an EMBL/GenBank/DDBJ whole genome shotgun (WGS) entry which is preliminary data.</text>
</comment>
<dbReference type="PANTHER" id="PTHR24348">
    <property type="entry name" value="SERINE/THREONINE-PROTEIN KINASE UNC-51-RELATED"/>
    <property type="match status" value="1"/>
</dbReference>
<keyword evidence="10" id="KW-0072">Autophagy</keyword>
<evidence type="ECO:0000256" key="12">
    <source>
        <dbReference type="ARBA" id="ARBA00047899"/>
    </source>
</evidence>
<evidence type="ECO:0000256" key="13">
    <source>
        <dbReference type="ARBA" id="ARBA00048679"/>
    </source>
</evidence>
<dbReference type="SUPFAM" id="SSF56112">
    <property type="entry name" value="Protein kinase-like (PK-like)"/>
    <property type="match status" value="1"/>
</dbReference>
<dbReference type="GO" id="GO:0004674">
    <property type="term" value="F:protein serine/threonine kinase activity"/>
    <property type="evidence" value="ECO:0007669"/>
    <property type="project" value="UniProtKB-KW"/>
</dbReference>
<feature type="domain" description="Protein kinase" evidence="15">
    <location>
        <begin position="43"/>
        <end position="312"/>
    </location>
</feature>
<evidence type="ECO:0000256" key="11">
    <source>
        <dbReference type="ARBA" id="ARBA00030237"/>
    </source>
</evidence>
<evidence type="ECO:0000256" key="3">
    <source>
        <dbReference type="ARBA" id="ARBA00018572"/>
    </source>
</evidence>
<dbReference type="SUPFAM" id="SSF48452">
    <property type="entry name" value="TPR-like"/>
    <property type="match status" value="1"/>
</dbReference>
<dbReference type="GO" id="GO:0034045">
    <property type="term" value="C:phagophore assembly site membrane"/>
    <property type="evidence" value="ECO:0007669"/>
    <property type="project" value="UniProtKB-SubCell"/>
</dbReference>
<keyword evidence="9" id="KW-0067">ATP-binding</keyword>
<feature type="compositionally biased region" description="Basic and acidic residues" evidence="14">
    <location>
        <begin position="463"/>
        <end position="473"/>
    </location>
</feature>
<dbReference type="EMBL" id="JAPQKI010000003">
    <property type="protein sequence ID" value="KAJ5109650.1"/>
    <property type="molecule type" value="Genomic_DNA"/>
</dbReference>
<keyword evidence="7" id="KW-0547">Nucleotide-binding</keyword>
<keyword evidence="17" id="KW-1185">Reference proteome</keyword>
<dbReference type="InterPro" id="IPR008271">
    <property type="entry name" value="Ser/Thr_kinase_AS"/>
</dbReference>
<evidence type="ECO:0000313" key="16">
    <source>
        <dbReference type="EMBL" id="KAJ5109650.1"/>
    </source>
</evidence>
<dbReference type="AlphaFoldDB" id="A0A9W9KKH2"/>
<evidence type="ECO:0000256" key="7">
    <source>
        <dbReference type="ARBA" id="ARBA00022741"/>
    </source>
</evidence>
<dbReference type="GO" id="GO:0010506">
    <property type="term" value="P:regulation of autophagy"/>
    <property type="evidence" value="ECO:0007669"/>
    <property type="project" value="InterPro"/>
</dbReference>
<sequence length="772" mass="86809">MSSGASDLVLGTKLRVEFDSDVTHRITFRQSSTVRREERKDAWKKEKKLGSGSYGSVWLHRCMASDCAAKVEAVKMMRKQHLSAQRIDFYKELEAIAKFSLPEYRGLFVEYRGWYESDEKVFIAMEYIEHGDLSHLIMPLLEDDAREITFQIAEALEHLHKDKFVHRDLKPANVFVVQTGPQWWVKIGDFGFSKRIKEGSSLRSFVGTRLYAAPEILSSYSLDLDDSSGSFNYSEKVDIWSLGVMAFQMVFNTFPFMQPTLLPKYIRGEPLPFPEQAVDIVGPECRQFIVAAMAPRATDRLSATECLESEWLKQGKVGTLDLDALEGALSDLQPGGAHLAVPDTTFQGSDPEVPSIPPSPRPSKSPVHEQKATTSPPANALATDSNVQPTSVDYKKVEPKPILTPANGRTTGSNMQTSPFGPARVGPKSTVSPPPNSREMGSDEHSNRDGTKKIDQKPTGGRQKQDSVPDYLSRFKDKSGNLRVLDCNGLFDLAKQQFEENEYGASEYTFKKIYPKLKEELGEKHERVLKIQYYLGRILIKQGRTSLAKSLLLDTWEKQRKFLGSGAQDTMNTVIYLEQALRAERSLSKLVDLFRKHSKDLEKVRGPEHQMTYLARYSLARALLFQRKRLLEAEKIFRETYDGQKKLLGPKHPDTLQSFNGVGEALFEQQKYEAASRTLRSVAEQRLEVLGAENLSYLWSMKLLGLALYSNKNYKEAEVVQKEVYDILSKNNAAGESSGTVVSPKIKNKMMITADLISTLKAQGKAKEAGAL</sequence>
<dbReference type="PANTHER" id="PTHR24348:SF22">
    <property type="entry name" value="NON-SPECIFIC SERINE_THREONINE PROTEIN KINASE"/>
    <property type="match status" value="1"/>
</dbReference>
<dbReference type="GO" id="GO:0005829">
    <property type="term" value="C:cytosol"/>
    <property type="evidence" value="ECO:0007669"/>
    <property type="project" value="TreeGrafter"/>
</dbReference>
<evidence type="ECO:0000256" key="8">
    <source>
        <dbReference type="ARBA" id="ARBA00022777"/>
    </source>
</evidence>
<evidence type="ECO:0000256" key="1">
    <source>
        <dbReference type="ARBA" id="ARBA00004623"/>
    </source>
</evidence>
<comment type="subcellular location">
    <subcellularLocation>
        <location evidence="1">Preautophagosomal structure membrane</location>
        <topology evidence="1">Peripheral membrane protein</topology>
    </subcellularLocation>
</comment>
<dbReference type="Gene3D" id="1.25.40.10">
    <property type="entry name" value="Tetratricopeptide repeat domain"/>
    <property type="match status" value="2"/>
</dbReference>
<dbReference type="GO" id="GO:0000045">
    <property type="term" value="P:autophagosome assembly"/>
    <property type="evidence" value="ECO:0007669"/>
    <property type="project" value="TreeGrafter"/>
</dbReference>
<dbReference type="InterPro" id="IPR045269">
    <property type="entry name" value="Atg1-like"/>
</dbReference>
<comment type="catalytic activity">
    <reaction evidence="12">
        <text>L-threonyl-[protein] + ATP = O-phospho-L-threonyl-[protein] + ADP + H(+)</text>
        <dbReference type="Rhea" id="RHEA:46608"/>
        <dbReference type="Rhea" id="RHEA-COMP:11060"/>
        <dbReference type="Rhea" id="RHEA-COMP:11605"/>
        <dbReference type="ChEBI" id="CHEBI:15378"/>
        <dbReference type="ChEBI" id="CHEBI:30013"/>
        <dbReference type="ChEBI" id="CHEBI:30616"/>
        <dbReference type="ChEBI" id="CHEBI:61977"/>
        <dbReference type="ChEBI" id="CHEBI:456216"/>
        <dbReference type="EC" id="2.7.11.1"/>
    </reaction>
</comment>
<dbReference type="EC" id="2.7.11.1" evidence="2"/>
<evidence type="ECO:0000256" key="14">
    <source>
        <dbReference type="SAM" id="MobiDB-lite"/>
    </source>
</evidence>
<dbReference type="PROSITE" id="PS50011">
    <property type="entry name" value="PROTEIN_KINASE_DOM"/>
    <property type="match status" value="1"/>
</dbReference>
<reference evidence="16" key="1">
    <citation type="submission" date="2022-11" db="EMBL/GenBank/DDBJ databases">
        <authorList>
            <person name="Petersen C."/>
        </authorList>
    </citation>
    <scope>NUCLEOTIDE SEQUENCE</scope>
    <source>
        <strain evidence="16">IBT 30761</strain>
    </source>
</reference>
<dbReference type="Pfam" id="PF00069">
    <property type="entry name" value="Pkinase"/>
    <property type="match status" value="1"/>
</dbReference>
<dbReference type="OrthoDB" id="10252171at2759"/>
<organism evidence="16 17">
    <name type="scientific">Penicillium argentinense</name>
    <dbReference type="NCBI Taxonomy" id="1131581"/>
    <lineage>
        <taxon>Eukaryota</taxon>
        <taxon>Fungi</taxon>
        <taxon>Dikarya</taxon>
        <taxon>Ascomycota</taxon>
        <taxon>Pezizomycotina</taxon>
        <taxon>Eurotiomycetes</taxon>
        <taxon>Eurotiomycetidae</taxon>
        <taxon>Eurotiales</taxon>
        <taxon>Aspergillaceae</taxon>
        <taxon>Penicillium</taxon>
    </lineage>
</organism>
<dbReference type="Proteomes" id="UP001149074">
    <property type="component" value="Unassembled WGS sequence"/>
</dbReference>
<accession>A0A9W9KKH2</accession>
<feature type="compositionally biased region" description="Basic and acidic residues" evidence="14">
    <location>
        <begin position="440"/>
        <end position="456"/>
    </location>
</feature>
<dbReference type="InterPro" id="IPR000719">
    <property type="entry name" value="Prot_kinase_dom"/>
</dbReference>
<reference evidence="16" key="2">
    <citation type="journal article" date="2023" name="IMA Fungus">
        <title>Comparative genomic study of the Penicillium genus elucidates a diverse pangenome and 15 lateral gene transfer events.</title>
        <authorList>
            <person name="Petersen C."/>
            <person name="Sorensen T."/>
            <person name="Nielsen M.R."/>
            <person name="Sondergaard T.E."/>
            <person name="Sorensen J.L."/>
            <person name="Fitzpatrick D.A."/>
            <person name="Frisvad J.C."/>
            <person name="Nielsen K.L."/>
        </authorList>
    </citation>
    <scope>NUCLEOTIDE SEQUENCE</scope>
    <source>
        <strain evidence="16">IBT 30761</strain>
    </source>
</reference>
<evidence type="ECO:0000256" key="5">
    <source>
        <dbReference type="ARBA" id="ARBA00022527"/>
    </source>
</evidence>
<dbReference type="GO" id="GO:0005776">
    <property type="term" value="C:autophagosome"/>
    <property type="evidence" value="ECO:0007669"/>
    <property type="project" value="TreeGrafter"/>
</dbReference>
<feature type="compositionally biased region" description="Polar residues" evidence="14">
    <location>
        <begin position="407"/>
        <end position="419"/>
    </location>
</feature>
<protein>
    <recommendedName>
        <fullName evidence="3">Serine/threonine-protein kinase ATG1</fullName>
        <ecNumber evidence="2">2.7.11.1</ecNumber>
    </recommendedName>
    <alternativeName>
        <fullName evidence="11">Autophagy-related protein 1</fullName>
    </alternativeName>
    <alternativeName>
        <fullName evidence="4">Serine/threonine-protein kinase atg1</fullName>
    </alternativeName>
</protein>
<dbReference type="Pfam" id="PF13424">
    <property type="entry name" value="TPR_12"/>
    <property type="match status" value="1"/>
</dbReference>
<evidence type="ECO:0000313" key="17">
    <source>
        <dbReference type="Proteomes" id="UP001149074"/>
    </source>
</evidence>
<dbReference type="GeneID" id="81353768"/>
<evidence type="ECO:0000256" key="9">
    <source>
        <dbReference type="ARBA" id="ARBA00022840"/>
    </source>
</evidence>
<comment type="catalytic activity">
    <reaction evidence="13">
        <text>L-seryl-[protein] + ATP = O-phospho-L-seryl-[protein] + ADP + H(+)</text>
        <dbReference type="Rhea" id="RHEA:17989"/>
        <dbReference type="Rhea" id="RHEA-COMP:9863"/>
        <dbReference type="Rhea" id="RHEA-COMP:11604"/>
        <dbReference type="ChEBI" id="CHEBI:15378"/>
        <dbReference type="ChEBI" id="CHEBI:29999"/>
        <dbReference type="ChEBI" id="CHEBI:30616"/>
        <dbReference type="ChEBI" id="CHEBI:83421"/>
        <dbReference type="ChEBI" id="CHEBI:456216"/>
        <dbReference type="EC" id="2.7.11.1"/>
    </reaction>
</comment>
<dbReference type="SMART" id="SM00220">
    <property type="entry name" value="S_TKc"/>
    <property type="match status" value="1"/>
</dbReference>
<dbReference type="GO" id="GO:0005524">
    <property type="term" value="F:ATP binding"/>
    <property type="evidence" value="ECO:0007669"/>
    <property type="project" value="UniProtKB-KW"/>
</dbReference>
<name>A0A9W9KKH2_9EURO</name>
<feature type="region of interest" description="Disordered" evidence="14">
    <location>
        <begin position="335"/>
        <end position="473"/>
    </location>
</feature>
<keyword evidence="5" id="KW-0723">Serine/threonine-protein kinase</keyword>
<dbReference type="InterPro" id="IPR011009">
    <property type="entry name" value="Kinase-like_dom_sf"/>
</dbReference>